<dbReference type="SUPFAM" id="SSF47090">
    <property type="entry name" value="PGBD-like"/>
    <property type="match status" value="2"/>
</dbReference>
<evidence type="ECO:0000313" key="5">
    <source>
        <dbReference type="EMBL" id="QTN01134.1"/>
    </source>
</evidence>
<keyword evidence="1" id="KW-0812">Transmembrane</keyword>
<dbReference type="Pfam" id="PF08924">
    <property type="entry name" value="Rv2525c_GlyHyd-like"/>
    <property type="match status" value="1"/>
</dbReference>
<evidence type="ECO:0000259" key="4">
    <source>
        <dbReference type="Pfam" id="PF21015"/>
    </source>
</evidence>
<dbReference type="RefSeq" id="WP_209366254.1">
    <property type="nucleotide sequence ID" value="NZ_CP046956.1"/>
</dbReference>
<dbReference type="InterPro" id="IPR002477">
    <property type="entry name" value="Peptidoglycan-bd-like"/>
</dbReference>
<dbReference type="CDD" id="cd06418">
    <property type="entry name" value="GH25_BacA-like"/>
    <property type="match status" value="1"/>
</dbReference>
<evidence type="ECO:0000259" key="3">
    <source>
        <dbReference type="Pfam" id="PF08924"/>
    </source>
</evidence>
<feature type="domain" description="Peptidoglycan binding-like" evidence="2">
    <location>
        <begin position="87"/>
        <end position="140"/>
    </location>
</feature>
<proteinExistence type="predicted"/>
<evidence type="ECO:0000313" key="6">
    <source>
        <dbReference type="Proteomes" id="UP000665043"/>
    </source>
</evidence>
<dbReference type="InterPro" id="IPR048479">
    <property type="entry name" value="Ybfg_C"/>
</dbReference>
<dbReference type="SUPFAM" id="SSF51445">
    <property type="entry name" value="(Trans)glycosidases"/>
    <property type="match status" value="1"/>
</dbReference>
<feature type="transmembrane region" description="Helical" evidence="1">
    <location>
        <begin position="675"/>
        <end position="695"/>
    </location>
</feature>
<keyword evidence="6" id="KW-1185">Reference proteome</keyword>
<feature type="domain" description="Ybfg-like C-terminal" evidence="4">
    <location>
        <begin position="527"/>
        <end position="666"/>
    </location>
</feature>
<dbReference type="Pfam" id="PF21015">
    <property type="entry name" value="Ybfg_C"/>
    <property type="match status" value="1"/>
</dbReference>
<evidence type="ECO:0000259" key="2">
    <source>
        <dbReference type="Pfam" id="PF01471"/>
    </source>
</evidence>
<dbReference type="InterPro" id="IPR017853">
    <property type="entry name" value="GH"/>
</dbReference>
<dbReference type="InterPro" id="IPR015020">
    <property type="entry name" value="Rv2525c-like_Glyco_Hydro-like"/>
</dbReference>
<name>A0ABX7VX70_9BACI</name>
<organism evidence="5 6">
    <name type="scientific">Sediminibacillus dalangtanensis</name>
    <dbReference type="NCBI Taxonomy" id="2729421"/>
    <lineage>
        <taxon>Bacteria</taxon>
        <taxon>Bacillati</taxon>
        <taxon>Bacillota</taxon>
        <taxon>Bacilli</taxon>
        <taxon>Bacillales</taxon>
        <taxon>Bacillaceae</taxon>
        <taxon>Sediminibacillus</taxon>
    </lineage>
</organism>
<keyword evidence="1" id="KW-1133">Transmembrane helix</keyword>
<dbReference type="Proteomes" id="UP000665043">
    <property type="component" value="Chromosome"/>
</dbReference>
<dbReference type="InterPro" id="IPR036366">
    <property type="entry name" value="PGBDSf"/>
</dbReference>
<dbReference type="Gene3D" id="1.10.101.10">
    <property type="entry name" value="PGBD-like superfamily/PGBD"/>
    <property type="match status" value="3"/>
</dbReference>
<dbReference type="EMBL" id="CP046956">
    <property type="protein sequence ID" value="QTN01134.1"/>
    <property type="molecule type" value="Genomic_DNA"/>
</dbReference>
<sequence>MDEMVLETQHWLNDTYGGRSGFNYVYPSGQTGWETMYGLTRALQLELGIINTADSFGPTTLNYLDVYGPISLSSNNDASNQQNVNIIKIIQGGLYCKGYSPGGITGYFGPGTDLAIKSIQSNIGLNELTGVVTPKLFKAILTMDAYIVVNNGSSVIREIQQFLNRTYNHRKNFFFGPCDGHFSRDTQKALVYAIQYEEGLPDSVANGNFGPTTRSELPVLELGDSDSDKNFVRLYQASLIFNNQDSPFDGVFSQEVANATRIFQEFAKLPVTGKADYQTWASLLVSTGDPNRRGDACDTSTEVTFKRGLAIKNAGYDIVGRYLTNAHIPDPLNKKIQPGELDQIFGAGLSVFPIFQTYGGDASYFGKNQGRADAIEAFNAAKEYGFPEGTTIYFAVDFDAMNYQITDNVLPYFKAVSERLTNLGGFYNVGVYGPRNVCIRVSQKGYATKSFVSGMSTGFSGNLGFPLPQNWAFDQISTIGVGAGESYIEIDNNIVSGRDTGVTNVNPEQTVPDETWMALYNAWLDVASNFPVFNEKPSLFTTNFNFNRRYNVISTSLVDVDVETSTTFTMPGSNDVHAIEVNNGTLGMSSSEILGDAKTKLSTSQIDQYENLLENVALSVGNGFVEFTLTPIGDKLEVRVTAYKDDVQVGDNVLKLKVDVIYSISNLEPVDPEPGLGTLLGTLAVGTVALGVLIYFAPAVLGIGLAGATAVGLFSFLTGDAEDDNEA</sequence>
<feature type="transmembrane region" description="Helical" evidence="1">
    <location>
        <begin position="700"/>
        <end position="717"/>
    </location>
</feature>
<feature type="domain" description="Peptidoglycan binding-like" evidence="2">
    <location>
        <begin position="232"/>
        <end position="283"/>
    </location>
</feature>
<feature type="domain" description="Rv2525c-like glycoside hydrolase-like" evidence="3">
    <location>
        <begin position="310"/>
        <end position="495"/>
    </location>
</feature>
<protein>
    <submittedName>
        <fullName evidence="5">DUF1906 domain-containing protein</fullName>
    </submittedName>
</protein>
<reference evidence="5 6" key="1">
    <citation type="submission" date="2019-12" db="EMBL/GenBank/DDBJ databases">
        <title>The whole genome sequencing of a strain isolated from a Mars analog, Dalangtan Playa.</title>
        <authorList>
            <person name="Huang T."/>
        </authorList>
    </citation>
    <scope>NUCLEOTIDE SEQUENCE [LARGE SCALE GENOMIC DNA]</scope>
    <source>
        <strain evidence="5 6">DP4-553-S</strain>
    </source>
</reference>
<keyword evidence="1" id="KW-0472">Membrane</keyword>
<dbReference type="Pfam" id="PF01471">
    <property type="entry name" value="PG_binding_1"/>
    <property type="match status" value="2"/>
</dbReference>
<evidence type="ECO:0000256" key="1">
    <source>
        <dbReference type="SAM" id="Phobius"/>
    </source>
</evidence>
<accession>A0ABX7VX70</accession>
<dbReference type="Gene3D" id="3.20.20.80">
    <property type="entry name" value="Glycosidases"/>
    <property type="match status" value="1"/>
</dbReference>
<gene>
    <name evidence="5" type="ORF">ERJ70_18685</name>
</gene>
<dbReference type="InterPro" id="IPR036365">
    <property type="entry name" value="PGBD-like_sf"/>
</dbReference>